<sequence>MPVTCVRCSRVVKGSSYLQCMTCASHFCFECMKPSPFPRPMECNPIIYEENRRSSSSATMASNIKQECNEIAVRIKQEIYDDAVKVKEEPKDDYPVYKPAPPLPTAHCPECESPMSSCAINKINALIDAKLAPSSQFMINLRQSLMEEMSGVFVQVCADVKKEEPSDEEQ</sequence>
<organism evidence="1 2">
    <name type="scientific">Plutella xylostella</name>
    <name type="common">Diamondback moth</name>
    <name type="synonym">Plutella maculipennis</name>
    <dbReference type="NCBI Taxonomy" id="51655"/>
    <lineage>
        <taxon>Eukaryota</taxon>
        <taxon>Metazoa</taxon>
        <taxon>Ecdysozoa</taxon>
        <taxon>Arthropoda</taxon>
        <taxon>Hexapoda</taxon>
        <taxon>Insecta</taxon>
        <taxon>Pterygota</taxon>
        <taxon>Neoptera</taxon>
        <taxon>Endopterygota</taxon>
        <taxon>Lepidoptera</taxon>
        <taxon>Glossata</taxon>
        <taxon>Ditrysia</taxon>
        <taxon>Yponomeutoidea</taxon>
        <taxon>Plutellidae</taxon>
        <taxon>Plutella</taxon>
    </lineage>
</organism>
<name>A0ABQ7R8G9_PLUXY</name>
<evidence type="ECO:0000313" key="2">
    <source>
        <dbReference type="Proteomes" id="UP000823941"/>
    </source>
</evidence>
<dbReference type="EMBL" id="JAHIBW010000001">
    <property type="protein sequence ID" value="KAG7313607.1"/>
    <property type="molecule type" value="Genomic_DNA"/>
</dbReference>
<proteinExistence type="predicted"/>
<evidence type="ECO:0000313" key="1">
    <source>
        <dbReference type="EMBL" id="KAG7313607.1"/>
    </source>
</evidence>
<reference evidence="1 2" key="1">
    <citation type="submission" date="2021-06" db="EMBL/GenBank/DDBJ databases">
        <title>A haploid diamondback moth (Plutella xylostella L.) genome assembly resolves 31 chromosomes and identifies a diamide resistance mutation.</title>
        <authorList>
            <person name="Ward C.M."/>
            <person name="Perry K.D."/>
            <person name="Baker G."/>
            <person name="Powis K."/>
            <person name="Heckel D.G."/>
            <person name="Baxter S.W."/>
        </authorList>
    </citation>
    <scope>NUCLEOTIDE SEQUENCE [LARGE SCALE GENOMIC DNA]</scope>
    <source>
        <strain evidence="1 2">LV</strain>
        <tissue evidence="1">Single pupa</tissue>
    </source>
</reference>
<protein>
    <submittedName>
        <fullName evidence="1">Uncharacterized protein</fullName>
    </submittedName>
</protein>
<comment type="caution">
    <text evidence="1">The sequence shown here is derived from an EMBL/GenBank/DDBJ whole genome shotgun (WGS) entry which is preliminary data.</text>
</comment>
<accession>A0ABQ7R8G9</accession>
<keyword evidence="2" id="KW-1185">Reference proteome</keyword>
<gene>
    <name evidence="1" type="ORF">JYU34_000762</name>
</gene>
<dbReference type="Proteomes" id="UP000823941">
    <property type="component" value="Chromosome 1"/>
</dbReference>